<evidence type="ECO:0000313" key="2">
    <source>
        <dbReference type="EMBL" id="CAA7408367.1"/>
    </source>
</evidence>
<dbReference type="AlphaFoldDB" id="A0A7I8LEC7"/>
<gene>
    <name evidence="2" type="ORF">SI8410_15019045</name>
</gene>
<accession>A0A7I8LEC7</accession>
<dbReference type="Gene3D" id="1.20.1260.60">
    <property type="entry name" value="Vacuolar protein sorting-associated protein Ist1"/>
    <property type="match status" value="1"/>
</dbReference>
<dbReference type="EMBL" id="LR746278">
    <property type="protein sequence ID" value="CAA7408367.1"/>
    <property type="molecule type" value="Genomic_DNA"/>
</dbReference>
<dbReference type="Proteomes" id="UP000663760">
    <property type="component" value="Chromosome 15"/>
</dbReference>
<evidence type="ECO:0000313" key="3">
    <source>
        <dbReference type="Proteomes" id="UP000663760"/>
    </source>
</evidence>
<sequence length="217" mass="24895">MGKRLAENCAETCDLLVDAILKLQVVKQKVECERADARAEVFWLLKTRQRQQALHYVEHLCEAEDLRDLTLIMEDYCMSLMKEIRILKGRRGFSDEAKKARAGFHLIVTRCKALSCMQDIDRALIIRLGCDPCCRHPVEPHVLRKLLPRPPSEERREQLLEEIWRERGVPTPDVGSASPEIIESCKICCNVAPVQERHPVSLPLPACLRRMSTIESD</sequence>
<organism evidence="2 3">
    <name type="scientific">Spirodela intermedia</name>
    <name type="common">Intermediate duckweed</name>
    <dbReference type="NCBI Taxonomy" id="51605"/>
    <lineage>
        <taxon>Eukaryota</taxon>
        <taxon>Viridiplantae</taxon>
        <taxon>Streptophyta</taxon>
        <taxon>Embryophyta</taxon>
        <taxon>Tracheophyta</taxon>
        <taxon>Spermatophyta</taxon>
        <taxon>Magnoliopsida</taxon>
        <taxon>Liliopsida</taxon>
        <taxon>Araceae</taxon>
        <taxon>Lemnoideae</taxon>
        <taxon>Spirodela</taxon>
    </lineage>
</organism>
<evidence type="ECO:0000256" key="1">
    <source>
        <dbReference type="ARBA" id="ARBA00005536"/>
    </source>
</evidence>
<dbReference type="GO" id="GO:0015031">
    <property type="term" value="P:protein transport"/>
    <property type="evidence" value="ECO:0007669"/>
    <property type="project" value="InterPro"/>
</dbReference>
<keyword evidence="3" id="KW-1185">Reference proteome</keyword>
<comment type="similarity">
    <text evidence="1">Belongs to the IST1 family.</text>
</comment>
<name>A0A7I8LEC7_SPIIN</name>
<dbReference type="InterPro" id="IPR005061">
    <property type="entry name" value="Ist1"/>
</dbReference>
<reference evidence="2" key="1">
    <citation type="submission" date="2020-02" db="EMBL/GenBank/DDBJ databases">
        <authorList>
            <person name="Scholz U."/>
            <person name="Mascher M."/>
            <person name="Fiebig A."/>
        </authorList>
    </citation>
    <scope>NUCLEOTIDE SEQUENCE</scope>
</reference>
<dbReference type="Pfam" id="PF03398">
    <property type="entry name" value="Ist1"/>
    <property type="match status" value="1"/>
</dbReference>
<protein>
    <submittedName>
        <fullName evidence="2">Uncharacterized protein</fullName>
    </submittedName>
</protein>
<dbReference type="InterPro" id="IPR042277">
    <property type="entry name" value="IST1-like"/>
</dbReference>
<proteinExistence type="inferred from homology"/>